<dbReference type="Proteomes" id="UP000467841">
    <property type="component" value="Unassembled WGS sequence"/>
</dbReference>
<gene>
    <name evidence="1" type="ORF">MERR_LOCUS7810</name>
</gene>
<comment type="caution">
    <text evidence="1">The sequence shown here is derived from an EMBL/GenBank/DDBJ whole genome shotgun (WGS) entry which is preliminary data.</text>
</comment>
<protein>
    <submittedName>
        <fullName evidence="1">Uncharacterized protein</fullName>
    </submittedName>
</protein>
<accession>A0A6D2HUF8</accession>
<proteinExistence type="predicted"/>
<keyword evidence="2" id="KW-1185">Reference proteome</keyword>
<evidence type="ECO:0000313" key="2">
    <source>
        <dbReference type="Proteomes" id="UP000467841"/>
    </source>
</evidence>
<evidence type="ECO:0000313" key="1">
    <source>
        <dbReference type="EMBL" id="CAA7020575.1"/>
    </source>
</evidence>
<dbReference type="AlphaFoldDB" id="A0A6D2HUF8"/>
<name>A0A6D2HUF8_9BRAS</name>
<dbReference type="EMBL" id="CACVBM020000555">
    <property type="protein sequence ID" value="CAA7020575.1"/>
    <property type="molecule type" value="Genomic_DNA"/>
</dbReference>
<reference evidence="1" key="1">
    <citation type="submission" date="2020-01" db="EMBL/GenBank/DDBJ databases">
        <authorList>
            <person name="Mishra B."/>
        </authorList>
    </citation>
    <scope>NUCLEOTIDE SEQUENCE [LARGE SCALE GENOMIC DNA]</scope>
</reference>
<organism evidence="1 2">
    <name type="scientific">Microthlaspi erraticum</name>
    <dbReference type="NCBI Taxonomy" id="1685480"/>
    <lineage>
        <taxon>Eukaryota</taxon>
        <taxon>Viridiplantae</taxon>
        <taxon>Streptophyta</taxon>
        <taxon>Embryophyta</taxon>
        <taxon>Tracheophyta</taxon>
        <taxon>Spermatophyta</taxon>
        <taxon>Magnoliopsida</taxon>
        <taxon>eudicotyledons</taxon>
        <taxon>Gunneridae</taxon>
        <taxon>Pentapetalae</taxon>
        <taxon>rosids</taxon>
        <taxon>malvids</taxon>
        <taxon>Brassicales</taxon>
        <taxon>Brassicaceae</taxon>
        <taxon>Coluteocarpeae</taxon>
        <taxon>Microthlaspi</taxon>
    </lineage>
</organism>
<sequence>MQSLVRSVITQATRRVRRVVSRRNFSASSDGEREKMKDKIRRLFQFHPNSTAIIAGTASVSALEGFNFMDDEEAEGKDEKKRYI</sequence>